<keyword evidence="5 9" id="KW-0812">Transmembrane</keyword>
<keyword evidence="11" id="KW-1185">Reference proteome</keyword>
<evidence type="ECO:0000256" key="3">
    <source>
        <dbReference type="ARBA" id="ARBA00007725"/>
    </source>
</evidence>
<feature type="transmembrane region" description="Helical" evidence="9">
    <location>
        <begin position="12"/>
        <end position="34"/>
    </location>
</feature>
<dbReference type="GO" id="GO:0015920">
    <property type="term" value="P:lipopolysaccharide transport"/>
    <property type="evidence" value="ECO:0007669"/>
    <property type="project" value="TreeGrafter"/>
</dbReference>
<accession>I8T1R9</accession>
<comment type="subcellular location">
    <subcellularLocation>
        <location evidence="2">Cell membrane</location>
        <topology evidence="2">Multi-pass membrane protein</topology>
    </subcellularLocation>
</comment>
<dbReference type="InterPro" id="IPR005495">
    <property type="entry name" value="LptG/LptF_permease"/>
</dbReference>
<dbReference type="Pfam" id="PF03739">
    <property type="entry name" value="LptF_LptG"/>
    <property type="match status" value="1"/>
</dbReference>
<dbReference type="AlphaFoldDB" id="I8T1R9"/>
<dbReference type="PANTHER" id="PTHR33529">
    <property type="entry name" value="SLR0882 PROTEIN-RELATED"/>
    <property type="match status" value="1"/>
</dbReference>
<evidence type="ECO:0000256" key="6">
    <source>
        <dbReference type="ARBA" id="ARBA00022989"/>
    </source>
</evidence>
<feature type="transmembrane region" description="Helical" evidence="9">
    <location>
        <begin position="99"/>
        <end position="118"/>
    </location>
</feature>
<comment type="caution">
    <text evidence="10">The sequence shown here is derived from an EMBL/GenBank/DDBJ whole genome shotgun (WGS) entry which is preliminary data.</text>
</comment>
<evidence type="ECO:0000256" key="4">
    <source>
        <dbReference type="ARBA" id="ARBA00022475"/>
    </source>
</evidence>
<evidence type="ECO:0000313" key="11">
    <source>
        <dbReference type="Proteomes" id="UP000003704"/>
    </source>
</evidence>
<comment type="function">
    <text evidence="1">Part of the ABC transporter complex LptBFG involved in the translocation of lipopolysaccharide (LPS) from the inner membrane to the outer membrane.</text>
</comment>
<evidence type="ECO:0000256" key="9">
    <source>
        <dbReference type="SAM" id="Phobius"/>
    </source>
</evidence>
<protein>
    <recommendedName>
        <fullName evidence="12">LPS export ABC transporter permease LptG</fullName>
    </recommendedName>
</protein>
<evidence type="ECO:0008006" key="12">
    <source>
        <dbReference type="Google" id="ProtNLM"/>
    </source>
</evidence>
<dbReference type="NCBIfam" id="TIGR04408">
    <property type="entry name" value="LptG_lptG"/>
    <property type="match status" value="1"/>
</dbReference>
<keyword evidence="4" id="KW-1003">Cell membrane</keyword>
<evidence type="ECO:0000256" key="2">
    <source>
        <dbReference type="ARBA" id="ARBA00004651"/>
    </source>
</evidence>
<feature type="transmembrane region" description="Helical" evidence="9">
    <location>
        <begin position="299"/>
        <end position="316"/>
    </location>
</feature>
<feature type="transmembrane region" description="Helical" evidence="9">
    <location>
        <begin position="54"/>
        <end position="78"/>
    </location>
</feature>
<feature type="transmembrane region" description="Helical" evidence="9">
    <location>
        <begin position="273"/>
        <end position="292"/>
    </location>
</feature>
<evidence type="ECO:0000256" key="8">
    <source>
        <dbReference type="ARBA" id="ARBA00026081"/>
    </source>
</evidence>
<evidence type="ECO:0000256" key="1">
    <source>
        <dbReference type="ARBA" id="ARBA00002265"/>
    </source>
</evidence>
<dbReference type="STRING" id="1172194.WQQ_40380"/>
<dbReference type="GO" id="GO:0043190">
    <property type="term" value="C:ATP-binding cassette (ABC) transporter complex"/>
    <property type="evidence" value="ECO:0007669"/>
    <property type="project" value="InterPro"/>
</dbReference>
<keyword evidence="6 9" id="KW-1133">Transmembrane helix</keyword>
<proteinExistence type="inferred from homology"/>
<evidence type="ECO:0000256" key="7">
    <source>
        <dbReference type="ARBA" id="ARBA00023136"/>
    </source>
</evidence>
<dbReference type="PANTHER" id="PTHR33529:SF2">
    <property type="entry name" value="LIPOPOLYSACCHARIDE EXPORT SYSTEM PERMEASE PROTEIN LPTG"/>
    <property type="match status" value="1"/>
</dbReference>
<dbReference type="EMBL" id="AKGD01000004">
    <property type="protein sequence ID" value="EIT67603.1"/>
    <property type="molecule type" value="Genomic_DNA"/>
</dbReference>
<name>I8T1R9_9GAMM</name>
<comment type="similarity">
    <text evidence="3">Belongs to the LptF/LptG family.</text>
</comment>
<feature type="transmembrane region" description="Helical" evidence="9">
    <location>
        <begin position="328"/>
        <end position="348"/>
    </location>
</feature>
<dbReference type="InterPro" id="IPR030923">
    <property type="entry name" value="LptG"/>
</dbReference>
<comment type="subunit">
    <text evidence="8">Component of the lipopolysaccharide transport and assembly complex. The LptBFG transporter is composed of two ATP-binding proteins (LptB) and two transmembrane proteins (LptF and LptG).</text>
</comment>
<dbReference type="RefSeq" id="WP_007186973.1">
    <property type="nucleotide sequence ID" value="NZ_AKGD01000004.1"/>
</dbReference>
<sequence>MNRIDRYLVRNILTLSGIVALALVTIYTFTSFVADLGATGKGDYGLKELAVYTLLNMPAGLHVLLPIIAMLGTLMGLGNLAGQGEITAIRAAGVSNHRIGFAALMAGVVLGIMGWVIGEWIAPGSQQSAERYKSRARYGVDVGEARKPVWLRDGNQIVNVRKLISEDHIGPSVIYTLADNLSLKSMMSVEDGRFENGHWTFSNVQRTEFEADHAEVSQLERYEWDGGVQPKVLRLFVLEARSLSTTGLIELIAYLDNNQLDSSEQRLTLWRKLIEPLTVMAMMFFAVPFVFGSLRNSGAGLRLMIGVLIGVGFYVINEITANFGQLYGWPPVLAASAPTVALASMGWWRLNKVG</sequence>
<dbReference type="GO" id="GO:0055085">
    <property type="term" value="P:transmembrane transport"/>
    <property type="evidence" value="ECO:0007669"/>
    <property type="project" value="InterPro"/>
</dbReference>
<evidence type="ECO:0000313" key="10">
    <source>
        <dbReference type="EMBL" id="EIT67603.1"/>
    </source>
</evidence>
<keyword evidence="7 9" id="KW-0472">Membrane</keyword>
<evidence type="ECO:0000256" key="5">
    <source>
        <dbReference type="ARBA" id="ARBA00022692"/>
    </source>
</evidence>
<gene>
    <name evidence="10" type="ORF">WQQ_40380</name>
</gene>
<dbReference type="OrthoDB" id="9776227at2"/>
<dbReference type="Proteomes" id="UP000003704">
    <property type="component" value="Unassembled WGS sequence"/>
</dbReference>
<organism evidence="10 11">
    <name type="scientific">Hydrocarboniphaga effusa AP103</name>
    <dbReference type="NCBI Taxonomy" id="1172194"/>
    <lineage>
        <taxon>Bacteria</taxon>
        <taxon>Pseudomonadati</taxon>
        <taxon>Pseudomonadota</taxon>
        <taxon>Gammaproteobacteria</taxon>
        <taxon>Nevskiales</taxon>
        <taxon>Nevskiaceae</taxon>
        <taxon>Hydrocarboniphaga</taxon>
    </lineage>
</organism>
<reference evidence="10 11" key="1">
    <citation type="journal article" date="2012" name="J. Bacteriol.">
        <title>Genome Sequence of n-Alkane-Degrading Hydrocarboniphaga effusa Strain AP103T (ATCC BAA-332T).</title>
        <authorList>
            <person name="Chang H.K."/>
            <person name="Zylstra G.J."/>
            <person name="Chae J.C."/>
        </authorList>
    </citation>
    <scope>NUCLEOTIDE SEQUENCE [LARGE SCALE GENOMIC DNA]</scope>
    <source>
        <strain evidence="10 11">AP103</strain>
    </source>
</reference>